<sequence length="359" mass="39423">MKTRSGAAPVELIRQDFKALDAQVTLRTTWPNEEIILLQSVHGHAHEGHGVFRGRAFPNTTLDDVTRALRLDPERIRRERQDLIDGIVRYVDRTLGGDPPARLLDEDGDPLAGISTLRFLTVDAADVLRGIYLGGLRDISELRGEVEKAYGIRIGGGRLYHVDFDRADAMGLSGDALAHGEWEDEIARFEEEGLIVDAARANEPGVAYQYIRHRPGPGASDDAAIVGAGMLWGLGVAVGVFLADVMDTIDKYVPAYSDQDRVLAERIEAGFDDLKFGPAEARTLTFLSAGSDDPDVETPDSSLRHMLAVDRMKDLCLIEAHLLAVQGLPVPRLRMSRGRLSTTEFYAYLRARADALPSP</sequence>
<proteinExistence type="predicted"/>
<dbReference type="AlphaFoldDB" id="A0A6J4JF71"/>
<dbReference type="EMBL" id="CADCTO010000413">
    <property type="protein sequence ID" value="CAA9274534.1"/>
    <property type="molecule type" value="Genomic_DNA"/>
</dbReference>
<organism evidence="1">
    <name type="scientific">uncultured Armatimonadetes bacterium</name>
    <dbReference type="NCBI Taxonomy" id="157466"/>
    <lineage>
        <taxon>Bacteria</taxon>
        <taxon>Bacillati</taxon>
        <taxon>Armatimonadota</taxon>
        <taxon>environmental samples</taxon>
    </lineage>
</organism>
<accession>A0A6J4JF71</accession>
<gene>
    <name evidence="1" type="ORF">AVDCRST_MAG63-3133</name>
</gene>
<protein>
    <submittedName>
        <fullName evidence="1">Uncharacterized protein</fullName>
    </submittedName>
</protein>
<evidence type="ECO:0000313" key="1">
    <source>
        <dbReference type="EMBL" id="CAA9274534.1"/>
    </source>
</evidence>
<reference evidence="1" key="1">
    <citation type="submission" date="2020-02" db="EMBL/GenBank/DDBJ databases">
        <authorList>
            <person name="Meier V. D."/>
        </authorList>
    </citation>
    <scope>NUCLEOTIDE SEQUENCE</scope>
    <source>
        <strain evidence="1">AVDCRST_MAG63</strain>
    </source>
</reference>
<name>A0A6J4JF71_9BACT</name>